<dbReference type="InterPro" id="IPR013341">
    <property type="entry name" value="Mandelate_racemase_N_dom"/>
</dbReference>
<dbReference type="SUPFAM" id="SSF54826">
    <property type="entry name" value="Enolase N-terminal domain-like"/>
    <property type="match status" value="1"/>
</dbReference>
<feature type="domain" description="Mandelate racemase/muconate lactonizing enzyme C-terminal" evidence="4">
    <location>
        <begin position="150"/>
        <end position="244"/>
    </location>
</feature>
<dbReference type="PANTHER" id="PTHR48080">
    <property type="entry name" value="D-GALACTONATE DEHYDRATASE-RELATED"/>
    <property type="match status" value="1"/>
</dbReference>
<evidence type="ECO:0000256" key="3">
    <source>
        <dbReference type="ARBA" id="ARBA00011973"/>
    </source>
</evidence>
<reference evidence="5" key="1">
    <citation type="submission" date="2022-12" db="EMBL/GenBank/DDBJ databases">
        <title>New Phytohabitans aurantiacus sp. RD004123 nov., an actinomycete isolated from soil.</title>
        <authorList>
            <person name="Triningsih D.W."/>
            <person name="Harunari E."/>
            <person name="Igarashi Y."/>
        </authorList>
    </citation>
    <scope>NUCLEOTIDE SEQUENCE</scope>
    <source>
        <strain evidence="5">RD004123</strain>
    </source>
</reference>
<keyword evidence="6" id="KW-1185">Reference proteome</keyword>
<dbReference type="SUPFAM" id="SSF51604">
    <property type="entry name" value="Enolase C-terminal domain-like"/>
    <property type="match status" value="1"/>
</dbReference>
<dbReference type="Gene3D" id="3.30.390.10">
    <property type="entry name" value="Enolase-like, N-terminal domain"/>
    <property type="match status" value="1"/>
</dbReference>
<dbReference type="InterPro" id="IPR013342">
    <property type="entry name" value="Mandelate_racemase_C"/>
</dbReference>
<protein>
    <recommendedName>
        <fullName evidence="3">glucarate dehydratase</fullName>
        <ecNumber evidence="3">4.2.1.40</ecNumber>
    </recommendedName>
</protein>
<dbReference type="Proteomes" id="UP001144280">
    <property type="component" value="Unassembled WGS sequence"/>
</dbReference>
<dbReference type="InterPro" id="IPR034593">
    <property type="entry name" value="DgoD-like"/>
</dbReference>
<dbReference type="EMBL" id="BSDI01000011">
    <property type="protein sequence ID" value="GLH97500.1"/>
    <property type="molecule type" value="Genomic_DNA"/>
</dbReference>
<comment type="pathway">
    <text evidence="2">Carbohydrate acid metabolism; D-glucarate degradation; 2,5-dioxopentanoate from D-glucarate: step 1/2.</text>
</comment>
<dbReference type="EC" id="4.2.1.40" evidence="3"/>
<dbReference type="InterPro" id="IPR029017">
    <property type="entry name" value="Enolase-like_N"/>
</dbReference>
<dbReference type="RefSeq" id="WP_281895443.1">
    <property type="nucleotide sequence ID" value="NZ_BSDI01000011.1"/>
</dbReference>
<dbReference type="SFLD" id="SFLDS00001">
    <property type="entry name" value="Enolase"/>
    <property type="match status" value="1"/>
</dbReference>
<evidence type="ECO:0000313" key="5">
    <source>
        <dbReference type="EMBL" id="GLH97500.1"/>
    </source>
</evidence>
<sequence length="403" mass="44251">MKIVDIRATTVTVPLEAPLRHSNGAHWGRFVRTIVEVEADNGLIGLGELGGGGESAEAAIRGLREYLVGHDPFALEALRFAIANPTASLYNNRTQLLAAVEFACLDLIGQHLDVPAYDLLGGKLRDRVPFASYLFFRLASASGDGEVRTPEQLVAHARELRDAHGFTVHKLKGGVFPPGYELECYRALASAWPEDRFRYDPNGSMSVAEARRFGQAIRDLPNEYFEDPTWGLNGMRQLRDLGIPLATNTVVVNFEQLATNVRDPAVDVILLDTTFWGGIRPCVKAAAVCETFQLGVAVHSSGELGIQLATMLHLGAVLPNLTYAADAHYHHLRDDVIVGGKMPYVDGTIAVPDGPGLGVRLDRERVARYAELYRELGGYPYDRDPARPGWYPLIPNDRWADPS</sequence>
<comment type="caution">
    <text evidence="5">The sequence shown here is derived from an EMBL/GenBank/DDBJ whole genome shotgun (WGS) entry which is preliminary data.</text>
</comment>
<organism evidence="5 6">
    <name type="scientific">Phytohabitans aurantiacus</name>
    <dbReference type="NCBI Taxonomy" id="3016789"/>
    <lineage>
        <taxon>Bacteria</taxon>
        <taxon>Bacillati</taxon>
        <taxon>Actinomycetota</taxon>
        <taxon>Actinomycetes</taxon>
        <taxon>Micromonosporales</taxon>
        <taxon>Micromonosporaceae</taxon>
    </lineage>
</organism>
<gene>
    <name evidence="5" type="ORF">Pa4123_27750</name>
</gene>
<accession>A0ABQ5QVW8</accession>
<evidence type="ECO:0000256" key="2">
    <source>
        <dbReference type="ARBA" id="ARBA00005183"/>
    </source>
</evidence>
<dbReference type="Gene3D" id="3.20.20.120">
    <property type="entry name" value="Enolase-like C-terminal domain"/>
    <property type="match status" value="1"/>
</dbReference>
<dbReference type="InterPro" id="IPR029065">
    <property type="entry name" value="Enolase_C-like"/>
</dbReference>
<name>A0ABQ5QVW8_9ACTN</name>
<dbReference type="Pfam" id="PF02746">
    <property type="entry name" value="MR_MLE_N"/>
    <property type="match status" value="1"/>
</dbReference>
<dbReference type="SMART" id="SM00922">
    <property type="entry name" value="MR_MLE"/>
    <property type="match status" value="1"/>
</dbReference>
<evidence type="ECO:0000256" key="1">
    <source>
        <dbReference type="ARBA" id="ARBA00001426"/>
    </source>
</evidence>
<evidence type="ECO:0000259" key="4">
    <source>
        <dbReference type="SMART" id="SM00922"/>
    </source>
</evidence>
<dbReference type="SFLD" id="SFLDG00055">
    <property type="entry name" value="glucarate_dehydratase"/>
    <property type="match status" value="1"/>
</dbReference>
<comment type="catalytic activity">
    <reaction evidence="1">
        <text>D-glucarate = 5-dehydro-4-deoxy-D-glucarate + H2O</text>
        <dbReference type="Rhea" id="RHEA:14573"/>
        <dbReference type="ChEBI" id="CHEBI:15377"/>
        <dbReference type="ChEBI" id="CHEBI:30612"/>
        <dbReference type="ChEBI" id="CHEBI:42819"/>
        <dbReference type="EC" id="4.2.1.40"/>
    </reaction>
</comment>
<dbReference type="PANTHER" id="PTHR48080:SF4">
    <property type="entry name" value="GLUCARATE DEHYDRATASE"/>
    <property type="match status" value="1"/>
</dbReference>
<proteinExistence type="predicted"/>
<dbReference type="InterPro" id="IPR036849">
    <property type="entry name" value="Enolase-like_C_sf"/>
</dbReference>
<evidence type="ECO:0000313" key="6">
    <source>
        <dbReference type="Proteomes" id="UP001144280"/>
    </source>
</evidence>
<dbReference type="Pfam" id="PF13378">
    <property type="entry name" value="MR_MLE_C"/>
    <property type="match status" value="1"/>
</dbReference>